<feature type="domain" description="FAD/NAD(P)-binding" evidence="4">
    <location>
        <begin position="31"/>
        <end position="142"/>
    </location>
</feature>
<keyword evidence="8" id="KW-1185">Reference proteome</keyword>
<feature type="domain" description="Sulfide dehydrogenase [flavocytochrome c] flavoprotein chain central" evidence="6">
    <location>
        <begin position="163"/>
        <end position="278"/>
    </location>
</feature>
<evidence type="ECO:0000313" key="7">
    <source>
        <dbReference type="EMBL" id="MCB4823724.1"/>
    </source>
</evidence>
<dbReference type="AlphaFoldDB" id="A0A9X1IGH7"/>
<dbReference type="InterPro" id="IPR036188">
    <property type="entry name" value="FAD/NAD-bd_sf"/>
</dbReference>
<gene>
    <name evidence="7" type="ORF">LHA35_18505</name>
</gene>
<dbReference type="PANTHER" id="PTHR43755">
    <property type="match status" value="1"/>
</dbReference>
<name>A0A9X1IGH7_9PROT</name>
<dbReference type="InterPro" id="IPR052541">
    <property type="entry name" value="SQRD"/>
</dbReference>
<dbReference type="RefSeq" id="WP_226610779.1">
    <property type="nucleotide sequence ID" value="NZ_JAJAQI010000030.1"/>
</dbReference>
<dbReference type="Proteomes" id="UP001139311">
    <property type="component" value="Unassembled WGS sequence"/>
</dbReference>
<protein>
    <submittedName>
        <fullName evidence="7">NAD(P)/FAD-dependent oxidoreductase</fullName>
    </submittedName>
</protein>
<feature type="signal peptide" evidence="3">
    <location>
        <begin position="1"/>
        <end position="25"/>
    </location>
</feature>
<dbReference type="Pfam" id="PF09242">
    <property type="entry name" value="FCSD-flav_bind"/>
    <property type="match status" value="1"/>
</dbReference>
<dbReference type="InterPro" id="IPR037092">
    <property type="entry name" value="FlavoCytC_S_DH_flav-bd_sf"/>
</dbReference>
<evidence type="ECO:0000313" key="8">
    <source>
        <dbReference type="Proteomes" id="UP001139311"/>
    </source>
</evidence>
<keyword evidence="3" id="KW-0732">Signal</keyword>
<dbReference type="InterPro" id="IPR016156">
    <property type="entry name" value="FAD/NAD-linked_Rdtase_dimer_sf"/>
</dbReference>
<dbReference type="Pfam" id="PF21706">
    <property type="entry name" value="FCSD_central"/>
    <property type="match status" value="1"/>
</dbReference>
<evidence type="ECO:0000256" key="3">
    <source>
        <dbReference type="SAM" id="SignalP"/>
    </source>
</evidence>
<dbReference type="InterPro" id="IPR023753">
    <property type="entry name" value="FAD/NAD-binding_dom"/>
</dbReference>
<reference evidence="7" key="1">
    <citation type="submission" date="2021-10" db="EMBL/GenBank/DDBJ databases">
        <title>Roseicella aerolatum sp. nov., isolated from aerosols of e-waste dismantling site.</title>
        <authorList>
            <person name="Qin T."/>
        </authorList>
    </citation>
    <scope>NUCLEOTIDE SEQUENCE</scope>
    <source>
        <strain evidence="7">GB24</strain>
    </source>
</reference>
<evidence type="ECO:0000256" key="2">
    <source>
        <dbReference type="ARBA" id="ARBA00022827"/>
    </source>
</evidence>
<dbReference type="GO" id="GO:0050660">
    <property type="term" value="F:flavin adenine dinucleotide binding"/>
    <property type="evidence" value="ECO:0007669"/>
    <property type="project" value="InterPro"/>
</dbReference>
<dbReference type="Gene3D" id="3.90.760.10">
    <property type="entry name" value="Flavocytochrome c sulphide dehydrogenase, flavin-binding domain"/>
    <property type="match status" value="1"/>
</dbReference>
<feature type="chain" id="PRO_5040889060" evidence="3">
    <location>
        <begin position="26"/>
        <end position="430"/>
    </location>
</feature>
<dbReference type="PANTHER" id="PTHR43755:SF1">
    <property type="entry name" value="FAD-DEPENDENT PYRIDINE NUCLEOTIDE-DISULPHIDE OXIDOREDUCTASE"/>
    <property type="match status" value="1"/>
</dbReference>
<keyword evidence="2" id="KW-0274">FAD</keyword>
<dbReference type="SUPFAM" id="SSF51905">
    <property type="entry name" value="FAD/NAD(P)-binding domain"/>
    <property type="match status" value="2"/>
</dbReference>
<dbReference type="EMBL" id="JAJAQI010000030">
    <property type="protein sequence ID" value="MCB4823724.1"/>
    <property type="molecule type" value="Genomic_DNA"/>
</dbReference>
<dbReference type="GO" id="GO:0016491">
    <property type="term" value="F:oxidoreductase activity"/>
    <property type="evidence" value="ECO:0007669"/>
    <property type="project" value="InterPro"/>
</dbReference>
<organism evidence="7 8">
    <name type="scientific">Roseicella aerolata</name>
    <dbReference type="NCBI Taxonomy" id="2883479"/>
    <lineage>
        <taxon>Bacteria</taxon>
        <taxon>Pseudomonadati</taxon>
        <taxon>Pseudomonadota</taxon>
        <taxon>Alphaproteobacteria</taxon>
        <taxon>Acetobacterales</taxon>
        <taxon>Roseomonadaceae</taxon>
        <taxon>Roseicella</taxon>
    </lineage>
</organism>
<evidence type="ECO:0000256" key="1">
    <source>
        <dbReference type="ARBA" id="ARBA00022630"/>
    </source>
</evidence>
<dbReference type="InterPro" id="IPR015323">
    <property type="entry name" value="FlavoCytC_S_DH_flav-bd"/>
</dbReference>
<keyword evidence="1" id="KW-0285">Flavoprotein</keyword>
<dbReference type="InterPro" id="IPR049386">
    <property type="entry name" value="FCSD_central"/>
</dbReference>
<feature type="domain" description="Flavocytochrome c sulphide dehydrogenase flavin-binding" evidence="5">
    <location>
        <begin position="353"/>
        <end position="427"/>
    </location>
</feature>
<evidence type="ECO:0000259" key="5">
    <source>
        <dbReference type="Pfam" id="PF09242"/>
    </source>
</evidence>
<proteinExistence type="predicted"/>
<evidence type="ECO:0000259" key="6">
    <source>
        <dbReference type="Pfam" id="PF21706"/>
    </source>
</evidence>
<dbReference type="Pfam" id="PF07992">
    <property type="entry name" value="Pyr_redox_2"/>
    <property type="match status" value="1"/>
</dbReference>
<sequence>MPIQRRALLVAAAAGVLAAPRLARAQQGGGRLVILGGGFGGASAARFARDHHPDLEVTLVERSPRFTTCPYGNLVLAGRRDIESITFGYDRLAARGVRVVHQGATAVDAGRKRLRLADGAEIPYDKLIMSPGIDLRWGAVEGYDEAAATRMPHGWIPSQQPITVLQKQLEAMPEGGVFVMTIPDNPFRCPPGPYERISMVAEYLQRAKPRAKLIALDAKNGFSKQPLFQDAWAELYPDIVEWRGASEDGRVVRVNPAAMEVETEFGDKVKGDVVNVIPPQMAARIAREAGLANETGWCPVKPATMESALVPDIHVIGDACIAAPMPKSGFAANSHAKHAVACAAAALAGRAAPPATYFNTCYSHVGPDYGISIVGVYRGTPQRLEEVPGSGGISPRTAVLGERAAEHRRLEALYADGWYESITQDMFGIA</sequence>
<dbReference type="Gene3D" id="3.50.50.60">
    <property type="entry name" value="FAD/NAD(P)-binding domain"/>
    <property type="match status" value="2"/>
</dbReference>
<comment type="caution">
    <text evidence="7">The sequence shown here is derived from an EMBL/GenBank/DDBJ whole genome shotgun (WGS) entry which is preliminary data.</text>
</comment>
<evidence type="ECO:0000259" key="4">
    <source>
        <dbReference type="Pfam" id="PF07992"/>
    </source>
</evidence>
<accession>A0A9X1IGH7</accession>
<dbReference type="SUPFAM" id="SSF55424">
    <property type="entry name" value="FAD/NAD-linked reductases, dimerisation (C-terminal) domain"/>
    <property type="match status" value="1"/>
</dbReference>